<name>A0A5C3MZZ5_9AGAM</name>
<evidence type="ECO:0000256" key="1">
    <source>
        <dbReference type="SAM" id="MobiDB-lite"/>
    </source>
</evidence>
<feature type="transmembrane region" description="Helical" evidence="2">
    <location>
        <begin position="238"/>
        <end position="258"/>
    </location>
</feature>
<accession>A0A5C3MZZ5</accession>
<dbReference type="AlphaFoldDB" id="A0A5C3MZZ5"/>
<feature type="transmembrane region" description="Helical" evidence="2">
    <location>
        <begin position="12"/>
        <end position="35"/>
    </location>
</feature>
<keyword evidence="2" id="KW-0472">Membrane</keyword>
<keyword evidence="2" id="KW-0812">Transmembrane</keyword>
<dbReference type="STRING" id="5364.A0A5C3MZZ5"/>
<dbReference type="PANTHER" id="PTHR40465">
    <property type="entry name" value="CHROMOSOME 1, WHOLE GENOME SHOTGUN SEQUENCE"/>
    <property type="match status" value="1"/>
</dbReference>
<evidence type="ECO:0000259" key="3">
    <source>
        <dbReference type="Pfam" id="PF20152"/>
    </source>
</evidence>
<proteinExistence type="predicted"/>
<sequence length="337" mass="37281">MSALTLDNSLGALFLGILVSAILFGVTNAQAFLYFHQCKRDPLLLKSSIAVLWLIDILHLVFIGRTFYWYAVSHFANLTVLQYTTWSLTVQVIITGISNLIARGIFLERIWRLYTRKRYIALIIAVPAFFIFVLDLVYAAEAQQANSLGGYKKLTWMMYLVYACAMLTDCTIAVMNTSLLKRSRADARPLDVPNTLVLYAVNTGVISGLCSACIFLTVSLPSTLAIPHLYIELPFQYVIMPRNLISVGFGFVLGKIYFNALLASLNARASPKPEVVPTVNMAPGSAPRPRHHPRPPANNFTISASQMPGEGEPIAINIETVTEQKVDTLVRGLSGDY</sequence>
<feature type="transmembrane region" description="Helical" evidence="2">
    <location>
        <begin position="196"/>
        <end position="218"/>
    </location>
</feature>
<evidence type="ECO:0000256" key="2">
    <source>
        <dbReference type="SAM" id="Phobius"/>
    </source>
</evidence>
<dbReference type="PANTHER" id="PTHR40465:SF1">
    <property type="entry name" value="DUF6534 DOMAIN-CONTAINING PROTEIN"/>
    <property type="match status" value="1"/>
</dbReference>
<evidence type="ECO:0000313" key="5">
    <source>
        <dbReference type="Proteomes" id="UP000305948"/>
    </source>
</evidence>
<feature type="transmembrane region" description="Helical" evidence="2">
    <location>
        <begin position="47"/>
        <end position="71"/>
    </location>
</feature>
<feature type="region of interest" description="Disordered" evidence="1">
    <location>
        <begin position="281"/>
        <end position="304"/>
    </location>
</feature>
<keyword evidence="5" id="KW-1185">Reference proteome</keyword>
<keyword evidence="2" id="KW-1133">Transmembrane helix</keyword>
<evidence type="ECO:0000313" key="4">
    <source>
        <dbReference type="EMBL" id="TFK50345.1"/>
    </source>
</evidence>
<feature type="transmembrane region" description="Helical" evidence="2">
    <location>
        <begin position="156"/>
        <end position="175"/>
    </location>
</feature>
<dbReference type="Pfam" id="PF20152">
    <property type="entry name" value="DUF6534"/>
    <property type="match status" value="1"/>
</dbReference>
<reference evidence="4 5" key="1">
    <citation type="journal article" date="2019" name="Nat. Ecol. Evol.">
        <title>Megaphylogeny resolves global patterns of mushroom evolution.</title>
        <authorList>
            <person name="Varga T."/>
            <person name="Krizsan K."/>
            <person name="Foldi C."/>
            <person name="Dima B."/>
            <person name="Sanchez-Garcia M."/>
            <person name="Sanchez-Ramirez S."/>
            <person name="Szollosi G.J."/>
            <person name="Szarkandi J.G."/>
            <person name="Papp V."/>
            <person name="Albert L."/>
            <person name="Andreopoulos W."/>
            <person name="Angelini C."/>
            <person name="Antonin V."/>
            <person name="Barry K.W."/>
            <person name="Bougher N.L."/>
            <person name="Buchanan P."/>
            <person name="Buyck B."/>
            <person name="Bense V."/>
            <person name="Catcheside P."/>
            <person name="Chovatia M."/>
            <person name="Cooper J."/>
            <person name="Damon W."/>
            <person name="Desjardin D."/>
            <person name="Finy P."/>
            <person name="Geml J."/>
            <person name="Haridas S."/>
            <person name="Hughes K."/>
            <person name="Justo A."/>
            <person name="Karasinski D."/>
            <person name="Kautmanova I."/>
            <person name="Kiss B."/>
            <person name="Kocsube S."/>
            <person name="Kotiranta H."/>
            <person name="LaButti K.M."/>
            <person name="Lechner B.E."/>
            <person name="Liimatainen K."/>
            <person name="Lipzen A."/>
            <person name="Lukacs Z."/>
            <person name="Mihaltcheva S."/>
            <person name="Morgado L.N."/>
            <person name="Niskanen T."/>
            <person name="Noordeloos M.E."/>
            <person name="Ohm R.A."/>
            <person name="Ortiz-Santana B."/>
            <person name="Ovrebo C."/>
            <person name="Racz N."/>
            <person name="Riley R."/>
            <person name="Savchenko A."/>
            <person name="Shiryaev A."/>
            <person name="Soop K."/>
            <person name="Spirin V."/>
            <person name="Szebenyi C."/>
            <person name="Tomsovsky M."/>
            <person name="Tulloss R.E."/>
            <person name="Uehling J."/>
            <person name="Grigoriev I.V."/>
            <person name="Vagvolgyi C."/>
            <person name="Papp T."/>
            <person name="Martin F.M."/>
            <person name="Miettinen O."/>
            <person name="Hibbett D.S."/>
            <person name="Nagy L.G."/>
        </authorList>
    </citation>
    <scope>NUCLEOTIDE SEQUENCE [LARGE SCALE GENOMIC DNA]</scope>
    <source>
        <strain evidence="4 5">OMC1185</strain>
    </source>
</reference>
<dbReference type="Proteomes" id="UP000305948">
    <property type="component" value="Unassembled WGS sequence"/>
</dbReference>
<dbReference type="EMBL" id="ML213513">
    <property type="protein sequence ID" value="TFK50345.1"/>
    <property type="molecule type" value="Genomic_DNA"/>
</dbReference>
<gene>
    <name evidence="4" type="ORF">OE88DRAFT_1735919</name>
</gene>
<feature type="transmembrane region" description="Helical" evidence="2">
    <location>
        <begin position="119"/>
        <end position="140"/>
    </location>
</feature>
<feature type="domain" description="DUF6534" evidence="3">
    <location>
        <begin position="165"/>
        <end position="270"/>
    </location>
</feature>
<dbReference type="InterPro" id="IPR045339">
    <property type="entry name" value="DUF6534"/>
</dbReference>
<organism evidence="4 5">
    <name type="scientific">Heliocybe sulcata</name>
    <dbReference type="NCBI Taxonomy" id="5364"/>
    <lineage>
        <taxon>Eukaryota</taxon>
        <taxon>Fungi</taxon>
        <taxon>Dikarya</taxon>
        <taxon>Basidiomycota</taxon>
        <taxon>Agaricomycotina</taxon>
        <taxon>Agaricomycetes</taxon>
        <taxon>Gloeophyllales</taxon>
        <taxon>Gloeophyllaceae</taxon>
        <taxon>Heliocybe</taxon>
    </lineage>
</organism>
<dbReference type="OrthoDB" id="2535105at2759"/>
<protein>
    <recommendedName>
        <fullName evidence="3">DUF6534 domain-containing protein</fullName>
    </recommendedName>
</protein>
<feature type="transmembrane region" description="Helical" evidence="2">
    <location>
        <begin position="83"/>
        <end position="107"/>
    </location>
</feature>